<feature type="chain" id="PRO_5010859879" evidence="1">
    <location>
        <begin position="29"/>
        <end position="87"/>
    </location>
</feature>
<keyword evidence="3" id="KW-1185">Reference proteome</keyword>
<evidence type="ECO:0000313" key="3">
    <source>
        <dbReference type="Proteomes" id="UP000193228"/>
    </source>
</evidence>
<accession>A0A1X7ISC7</accession>
<organism evidence="2 3">
    <name type="scientific">Paraburkholderia susongensis</name>
    <dbReference type="NCBI Taxonomy" id="1515439"/>
    <lineage>
        <taxon>Bacteria</taxon>
        <taxon>Pseudomonadati</taxon>
        <taxon>Pseudomonadota</taxon>
        <taxon>Betaproteobacteria</taxon>
        <taxon>Burkholderiales</taxon>
        <taxon>Burkholderiaceae</taxon>
        <taxon>Paraburkholderia</taxon>
    </lineage>
</organism>
<name>A0A1X7ISC7_9BURK</name>
<sequence length="87" mass="8801">MNSKLSRPALVAAALAGLAASGIGSVHAEQKVQCFGIAKAGQNDCASKTGVHGCAGEAKVDNDKGDFKNVSKQTCKKMGGAVDEKHS</sequence>
<keyword evidence="1" id="KW-0732">Signal</keyword>
<dbReference type="Pfam" id="PF10048">
    <property type="entry name" value="DUF2282"/>
    <property type="match status" value="1"/>
</dbReference>
<dbReference type="EMBL" id="FXAT01000001">
    <property type="protein sequence ID" value="SMG18095.1"/>
    <property type="molecule type" value="Genomic_DNA"/>
</dbReference>
<feature type="signal peptide" evidence="1">
    <location>
        <begin position="1"/>
        <end position="28"/>
    </location>
</feature>
<dbReference type="AlphaFoldDB" id="A0A1X7ISC7"/>
<evidence type="ECO:0000256" key="1">
    <source>
        <dbReference type="SAM" id="SignalP"/>
    </source>
</evidence>
<gene>
    <name evidence="2" type="ORF">SAMN06265784_1011021</name>
</gene>
<dbReference type="STRING" id="1515439.SAMN06265784_1011021"/>
<dbReference type="OrthoDB" id="1551288at2"/>
<reference evidence="3" key="1">
    <citation type="submission" date="2017-04" db="EMBL/GenBank/DDBJ databases">
        <authorList>
            <person name="Varghese N."/>
            <person name="Submissions S."/>
        </authorList>
    </citation>
    <scope>NUCLEOTIDE SEQUENCE [LARGE SCALE GENOMIC DNA]</scope>
    <source>
        <strain evidence="3">LMG 29540</strain>
    </source>
</reference>
<evidence type="ECO:0000313" key="2">
    <source>
        <dbReference type="EMBL" id="SMG18095.1"/>
    </source>
</evidence>
<dbReference type="InterPro" id="IPR018740">
    <property type="entry name" value="DUF2282_membr"/>
</dbReference>
<proteinExistence type="predicted"/>
<dbReference type="Proteomes" id="UP000193228">
    <property type="component" value="Unassembled WGS sequence"/>
</dbReference>
<dbReference type="RefSeq" id="WP_085481114.1">
    <property type="nucleotide sequence ID" value="NZ_FXAT01000001.1"/>
</dbReference>
<protein>
    <submittedName>
        <fullName evidence="2">Uncharacterized membrane protein</fullName>
    </submittedName>
</protein>